<evidence type="ECO:0000313" key="2">
    <source>
        <dbReference type="Proteomes" id="UP000604046"/>
    </source>
</evidence>
<comment type="caution">
    <text evidence="1">The sequence shown here is derived from an EMBL/GenBank/DDBJ whole genome shotgun (WGS) entry which is preliminary data.</text>
</comment>
<dbReference type="AlphaFoldDB" id="A0A812PRH4"/>
<sequence length="197" mass="22321">MTARMPRSTRAGGADELDVWLVWCFEHCFKSEHGQVRKELEHLAAMFGCKFTCFKKSTGFLSWLDGDDGVHARALLVADWREAKPTIEELSRRSDRRDVRTCMVAQTEKAFRNASLFASRQRTGAQLLVTLGFSREAVQKFVSSYIHTHATSPSPVPTPDETLGFSLPSLIKAVQDPITAARLEQLIQRTMWQVYED</sequence>
<dbReference type="EMBL" id="CAJNDS010002169">
    <property type="protein sequence ID" value="CAE7358763.1"/>
    <property type="molecule type" value="Genomic_DNA"/>
</dbReference>
<protein>
    <submittedName>
        <fullName evidence="1">Uncharacterized protein</fullName>
    </submittedName>
</protein>
<gene>
    <name evidence="1" type="ORF">SNAT2548_LOCUS19194</name>
</gene>
<dbReference type="Proteomes" id="UP000604046">
    <property type="component" value="Unassembled WGS sequence"/>
</dbReference>
<evidence type="ECO:0000313" key="1">
    <source>
        <dbReference type="EMBL" id="CAE7358763.1"/>
    </source>
</evidence>
<reference evidence="1" key="1">
    <citation type="submission" date="2021-02" db="EMBL/GenBank/DDBJ databases">
        <authorList>
            <person name="Dougan E. K."/>
            <person name="Rhodes N."/>
            <person name="Thang M."/>
            <person name="Chan C."/>
        </authorList>
    </citation>
    <scope>NUCLEOTIDE SEQUENCE</scope>
</reference>
<accession>A0A812PRH4</accession>
<proteinExistence type="predicted"/>
<keyword evidence="2" id="KW-1185">Reference proteome</keyword>
<name>A0A812PRH4_9DINO</name>
<organism evidence="1 2">
    <name type="scientific">Symbiodinium natans</name>
    <dbReference type="NCBI Taxonomy" id="878477"/>
    <lineage>
        <taxon>Eukaryota</taxon>
        <taxon>Sar</taxon>
        <taxon>Alveolata</taxon>
        <taxon>Dinophyceae</taxon>
        <taxon>Suessiales</taxon>
        <taxon>Symbiodiniaceae</taxon>
        <taxon>Symbiodinium</taxon>
    </lineage>
</organism>